<feature type="domain" description="Tetrahydrofolate dehydrogenase/cyclohydrolase NAD(P)-binding" evidence="13">
    <location>
        <begin position="138"/>
        <end position="277"/>
    </location>
</feature>
<comment type="caution">
    <text evidence="14">The sequence shown here is derived from an EMBL/GenBank/DDBJ whole genome shotgun (WGS) entry which is preliminary data.</text>
</comment>
<dbReference type="RefSeq" id="WP_282910420.1">
    <property type="nucleotide sequence ID" value="NZ_JAGRPV010000001.1"/>
</dbReference>
<keyword evidence="5 11" id="KW-0378">Hydrolase</keyword>
<dbReference type="Gene3D" id="3.40.50.720">
    <property type="entry name" value="NAD(P)-binding Rossmann-like Domain"/>
    <property type="match status" value="1"/>
</dbReference>
<dbReference type="SUPFAM" id="SSF53223">
    <property type="entry name" value="Aminoacid dehydrogenase-like, N-terminal domain"/>
    <property type="match status" value="1"/>
</dbReference>
<evidence type="ECO:0000256" key="8">
    <source>
        <dbReference type="ARBA" id="ARBA00023102"/>
    </source>
</evidence>
<dbReference type="Gene3D" id="3.40.50.10860">
    <property type="entry name" value="Leucine Dehydrogenase, chain A, domain 1"/>
    <property type="match status" value="1"/>
</dbReference>
<keyword evidence="15" id="KW-1185">Reference proteome</keyword>
<evidence type="ECO:0000313" key="15">
    <source>
        <dbReference type="Proteomes" id="UP001161691"/>
    </source>
</evidence>
<keyword evidence="2 11" id="KW-0554">One-carbon metabolism</keyword>
<feature type="binding site" evidence="11">
    <location>
        <begin position="164"/>
        <end position="166"/>
    </location>
    <ligand>
        <name>NADP(+)</name>
        <dbReference type="ChEBI" id="CHEBI:58349"/>
    </ligand>
</feature>
<dbReference type="SUPFAM" id="SSF51735">
    <property type="entry name" value="NAD(P)-binding Rossmann-fold domains"/>
    <property type="match status" value="1"/>
</dbReference>
<dbReference type="PANTHER" id="PTHR48099:SF5">
    <property type="entry name" value="C-1-TETRAHYDROFOLATE SYNTHASE, CYTOPLASMIC"/>
    <property type="match status" value="1"/>
</dbReference>
<evidence type="ECO:0000256" key="5">
    <source>
        <dbReference type="ARBA" id="ARBA00022801"/>
    </source>
</evidence>
<keyword evidence="10 11" id="KW-0511">Multifunctional enzyme</keyword>
<evidence type="ECO:0000256" key="6">
    <source>
        <dbReference type="ARBA" id="ARBA00022857"/>
    </source>
</evidence>
<dbReference type="Proteomes" id="UP001161691">
    <property type="component" value="Unassembled WGS sequence"/>
</dbReference>
<feature type="domain" description="Tetrahydrofolate dehydrogenase/cyclohydrolase catalytic" evidence="12">
    <location>
        <begin position="6"/>
        <end position="119"/>
    </location>
</feature>
<dbReference type="InterPro" id="IPR020631">
    <property type="entry name" value="THF_DH/CycHdrlase_NAD-bd_dom"/>
</dbReference>
<proteinExistence type="inferred from homology"/>
<comment type="similarity">
    <text evidence="11">Belongs to the tetrahydrofolate dehydrogenase/cyclohydrolase family.</text>
</comment>
<evidence type="ECO:0000256" key="4">
    <source>
        <dbReference type="ARBA" id="ARBA00022755"/>
    </source>
</evidence>
<reference evidence="14" key="1">
    <citation type="submission" date="2023-04" db="EMBL/GenBank/DDBJ databases">
        <title>Comparative genomic analysis of Cohnella hashimotonis sp. nov., isolated from the International Space Station.</title>
        <authorList>
            <person name="Venkateswaran K."/>
            <person name="Simpson A."/>
        </authorList>
    </citation>
    <scope>NUCLEOTIDE SEQUENCE</scope>
    <source>
        <strain evidence="14">F6_2S_P_1</strain>
    </source>
</reference>
<accession>A0ABT6TLR8</accession>
<evidence type="ECO:0000256" key="10">
    <source>
        <dbReference type="ARBA" id="ARBA00023268"/>
    </source>
</evidence>
<evidence type="ECO:0000256" key="1">
    <source>
        <dbReference type="ARBA" id="ARBA00004777"/>
    </source>
</evidence>
<comment type="pathway">
    <text evidence="1 11">One-carbon metabolism; tetrahydrofolate interconversion.</text>
</comment>
<gene>
    <name evidence="11" type="primary">folD</name>
    <name evidence="14" type="ORF">KB449_22145</name>
</gene>
<comment type="subunit">
    <text evidence="11">Homodimer.</text>
</comment>
<organism evidence="14 15">
    <name type="scientific">Cohnella hashimotonis</name>
    <dbReference type="NCBI Taxonomy" id="2826895"/>
    <lineage>
        <taxon>Bacteria</taxon>
        <taxon>Bacillati</taxon>
        <taxon>Bacillota</taxon>
        <taxon>Bacilli</taxon>
        <taxon>Bacillales</taxon>
        <taxon>Paenibacillaceae</taxon>
        <taxon>Cohnella</taxon>
    </lineage>
</organism>
<dbReference type="EC" id="1.5.1.5" evidence="11"/>
<dbReference type="Pfam" id="PF00763">
    <property type="entry name" value="THF_DHG_CYH"/>
    <property type="match status" value="1"/>
</dbReference>
<evidence type="ECO:0000259" key="12">
    <source>
        <dbReference type="Pfam" id="PF00763"/>
    </source>
</evidence>
<dbReference type="Pfam" id="PF02882">
    <property type="entry name" value="THF_DHG_CYH_C"/>
    <property type="match status" value="1"/>
</dbReference>
<dbReference type="PRINTS" id="PR00085">
    <property type="entry name" value="THFDHDRGNASE"/>
</dbReference>
<dbReference type="EC" id="3.5.4.9" evidence="11"/>
<evidence type="ECO:0000259" key="13">
    <source>
        <dbReference type="Pfam" id="PF02882"/>
    </source>
</evidence>
<dbReference type="InterPro" id="IPR020630">
    <property type="entry name" value="THF_DH/CycHdrlase_cat_dom"/>
</dbReference>
<dbReference type="InterPro" id="IPR036291">
    <property type="entry name" value="NAD(P)-bd_dom_sf"/>
</dbReference>
<comment type="caution">
    <text evidence="11">Lacks conserved residue(s) required for the propagation of feature annotation.</text>
</comment>
<dbReference type="EMBL" id="JAGRPV010000001">
    <property type="protein sequence ID" value="MDI4647669.1"/>
    <property type="molecule type" value="Genomic_DNA"/>
</dbReference>
<dbReference type="InterPro" id="IPR000672">
    <property type="entry name" value="THF_DH/CycHdrlase"/>
</dbReference>
<feature type="binding site" evidence="11">
    <location>
        <position position="230"/>
    </location>
    <ligand>
        <name>NADP(+)</name>
        <dbReference type="ChEBI" id="CHEBI:58349"/>
    </ligand>
</feature>
<evidence type="ECO:0000256" key="9">
    <source>
        <dbReference type="ARBA" id="ARBA00023167"/>
    </source>
</evidence>
<keyword evidence="7 11" id="KW-0560">Oxidoreductase</keyword>
<keyword evidence="9 11" id="KW-0486">Methionine biosynthesis</keyword>
<evidence type="ECO:0000256" key="3">
    <source>
        <dbReference type="ARBA" id="ARBA00022605"/>
    </source>
</evidence>
<name>A0ABT6TLR8_9BACL</name>
<keyword evidence="6 11" id="KW-0521">NADP</keyword>
<evidence type="ECO:0000256" key="11">
    <source>
        <dbReference type="HAMAP-Rule" id="MF_01576"/>
    </source>
</evidence>
<keyword evidence="8 11" id="KW-0368">Histidine biosynthesis</keyword>
<comment type="function">
    <text evidence="11">Catalyzes the oxidation of 5,10-methylenetetrahydrofolate to 5,10-methenyltetrahydrofolate and then the hydrolysis of 5,10-methenyltetrahydrofolate to 10-formyltetrahydrofolate.</text>
</comment>
<keyword evidence="4 11" id="KW-0658">Purine biosynthesis</keyword>
<comment type="catalytic activity">
    <reaction evidence="11">
        <text>(6R)-5,10-methylene-5,6,7,8-tetrahydrofolate + NADP(+) = (6R)-5,10-methenyltetrahydrofolate + NADPH</text>
        <dbReference type="Rhea" id="RHEA:22812"/>
        <dbReference type="ChEBI" id="CHEBI:15636"/>
        <dbReference type="ChEBI" id="CHEBI:57455"/>
        <dbReference type="ChEBI" id="CHEBI:57783"/>
        <dbReference type="ChEBI" id="CHEBI:58349"/>
        <dbReference type="EC" id="1.5.1.5"/>
    </reaction>
</comment>
<protein>
    <recommendedName>
        <fullName evidence="11">Bifunctional protein FolD</fullName>
    </recommendedName>
    <domain>
        <recommendedName>
            <fullName evidence="11">Methylenetetrahydrofolate dehydrogenase</fullName>
            <ecNumber evidence="11">1.5.1.5</ecNumber>
        </recommendedName>
    </domain>
    <domain>
        <recommendedName>
            <fullName evidence="11">Methenyltetrahydrofolate cyclohydrolase</fullName>
            <ecNumber evidence="11">3.5.4.9</ecNumber>
        </recommendedName>
    </domain>
</protein>
<evidence type="ECO:0000256" key="2">
    <source>
        <dbReference type="ARBA" id="ARBA00022563"/>
    </source>
</evidence>
<evidence type="ECO:0000313" key="14">
    <source>
        <dbReference type="EMBL" id="MDI4647669.1"/>
    </source>
</evidence>
<evidence type="ECO:0000256" key="7">
    <source>
        <dbReference type="ARBA" id="ARBA00023002"/>
    </source>
</evidence>
<dbReference type="CDD" id="cd01080">
    <property type="entry name" value="NAD_bind_m-THF_DH_Cyclohyd"/>
    <property type="match status" value="1"/>
</dbReference>
<comment type="catalytic activity">
    <reaction evidence="11">
        <text>(6R)-5,10-methenyltetrahydrofolate + H2O = (6R)-10-formyltetrahydrofolate + H(+)</text>
        <dbReference type="Rhea" id="RHEA:23700"/>
        <dbReference type="ChEBI" id="CHEBI:15377"/>
        <dbReference type="ChEBI" id="CHEBI:15378"/>
        <dbReference type="ChEBI" id="CHEBI:57455"/>
        <dbReference type="ChEBI" id="CHEBI:195366"/>
        <dbReference type="EC" id="3.5.4.9"/>
    </reaction>
</comment>
<dbReference type="HAMAP" id="MF_01576">
    <property type="entry name" value="THF_DHG_CYH"/>
    <property type="match status" value="1"/>
</dbReference>
<keyword evidence="3 11" id="KW-0028">Amino-acid biosynthesis</keyword>
<dbReference type="PANTHER" id="PTHR48099">
    <property type="entry name" value="C-1-TETRAHYDROFOLATE SYNTHASE, CYTOPLASMIC-RELATED"/>
    <property type="match status" value="1"/>
</dbReference>
<dbReference type="InterPro" id="IPR046346">
    <property type="entry name" value="Aminoacid_DH-like_N_sf"/>
</dbReference>
<sequence>MTTIMKAKEAAERIYDHVRSRAQALKESGTQPQLAVILVEGDPASAYYAQAKRKIADRLGVAYRLHELPASATEASLLQLIAECNADPAIHGILLELPLPARLSARRIERAIAPAKDVDGVTPANKLAVVTGEAGLYPATPQACIALVKHYGYALEGADVTLVGRGQTVGLPLFHLLQREQATVTVCHSRTPDIAAHLSRAAFAFVAVGRPDTVTPGMVHPGLVLVDAGINELADGSIAGDVAAGAGDRAAAYSPVPGGVGTLTTAIVFRNLMDAIDWQQQKEAIGE</sequence>